<evidence type="ECO:0000313" key="2">
    <source>
        <dbReference type="Proteomes" id="UP001497623"/>
    </source>
</evidence>
<protein>
    <submittedName>
        <fullName evidence="1">Uncharacterized protein</fullName>
    </submittedName>
</protein>
<keyword evidence="2" id="KW-1185">Reference proteome</keyword>
<dbReference type="AlphaFoldDB" id="A0AAV2RVD2"/>
<gene>
    <name evidence="1" type="ORF">MNOR_LOCUS29871</name>
</gene>
<evidence type="ECO:0000313" key="1">
    <source>
        <dbReference type="EMBL" id="CAL4146471.1"/>
    </source>
</evidence>
<reference evidence="1 2" key="1">
    <citation type="submission" date="2024-05" db="EMBL/GenBank/DDBJ databases">
        <authorList>
            <person name="Wallberg A."/>
        </authorList>
    </citation>
    <scope>NUCLEOTIDE SEQUENCE [LARGE SCALE GENOMIC DNA]</scope>
</reference>
<organism evidence="1 2">
    <name type="scientific">Meganyctiphanes norvegica</name>
    <name type="common">Northern krill</name>
    <name type="synonym">Thysanopoda norvegica</name>
    <dbReference type="NCBI Taxonomy" id="48144"/>
    <lineage>
        <taxon>Eukaryota</taxon>
        <taxon>Metazoa</taxon>
        <taxon>Ecdysozoa</taxon>
        <taxon>Arthropoda</taxon>
        <taxon>Crustacea</taxon>
        <taxon>Multicrustacea</taxon>
        <taxon>Malacostraca</taxon>
        <taxon>Eumalacostraca</taxon>
        <taxon>Eucarida</taxon>
        <taxon>Euphausiacea</taxon>
        <taxon>Euphausiidae</taxon>
        <taxon>Meganyctiphanes</taxon>
    </lineage>
</organism>
<comment type="caution">
    <text evidence="1">The sequence shown here is derived from an EMBL/GenBank/DDBJ whole genome shotgun (WGS) entry which is preliminary data.</text>
</comment>
<dbReference type="EMBL" id="CAXKWB010035430">
    <property type="protein sequence ID" value="CAL4146471.1"/>
    <property type="molecule type" value="Genomic_DNA"/>
</dbReference>
<feature type="non-terminal residue" evidence="1">
    <location>
        <position position="1"/>
    </location>
</feature>
<name>A0AAV2RVD2_MEGNR</name>
<sequence>FYAGPYGKIWSDDLCPTIDPTNGTFDGTVESCKSLCCANDPCTAIHYCPVTPDCVLKDCGSPVPRPDLNYGPYKGYKKIDDPTRPPCSNNGGICMASEEECTDGQWKEGQKYCRHSKFYPGCCI</sequence>
<accession>A0AAV2RVD2</accession>
<proteinExistence type="predicted"/>
<dbReference type="Proteomes" id="UP001497623">
    <property type="component" value="Unassembled WGS sequence"/>
</dbReference>